<proteinExistence type="inferred from homology"/>
<feature type="region of interest" description="Disordered" evidence="10">
    <location>
        <begin position="1"/>
        <end position="22"/>
    </location>
</feature>
<dbReference type="Proteomes" id="UP000481153">
    <property type="component" value="Unassembled WGS sequence"/>
</dbReference>
<evidence type="ECO:0000256" key="9">
    <source>
        <dbReference type="RuleBase" id="RU366010"/>
    </source>
</evidence>
<dbReference type="Gene3D" id="2.60.120.10">
    <property type="entry name" value="Jelly Rolls"/>
    <property type="match status" value="1"/>
</dbReference>
<dbReference type="CDD" id="cd10548">
    <property type="entry name" value="cupin_CDO"/>
    <property type="match status" value="1"/>
</dbReference>
<dbReference type="Pfam" id="PF05995">
    <property type="entry name" value="CDO_I"/>
    <property type="match status" value="1"/>
</dbReference>
<comment type="cofactor">
    <cofactor evidence="9">
        <name>Fe cation</name>
        <dbReference type="ChEBI" id="CHEBI:24875"/>
    </cofactor>
    <text evidence="9">Binds 1 Fe cation per subunit.</text>
</comment>
<dbReference type="VEuPathDB" id="FungiDB:AeMF1_017006"/>
<comment type="similarity">
    <text evidence="1 9">Belongs to the cysteine dioxygenase family.</text>
</comment>
<evidence type="ECO:0000313" key="11">
    <source>
        <dbReference type="EMBL" id="KAF0739577.1"/>
    </source>
</evidence>
<keyword evidence="3 8" id="KW-0479">Metal-binding</keyword>
<sequence length="277" mass="30790">MHEPLAVSSTVPGSPVLPEKADVKYRVSKSRLPRGKLSAATLARQNLLHPSAELPSSHPANRIKAHRRRVQVKVPRACQDAIAKTSSKSEPAKKQLSLQKLVRVLEDDIQLHVGPMTEQKKKAIEEALAAFDANPTALEPFIRFNPDKNYTRNLVATDDKSYSLIVLCWNKGKYSPIHDHPSDGCWIRHIQGAVNEVRYWNDGDKLVETANMLITEGVTYMNDSLGLHKVGNPSDDVDAVTLHLYAPPISQCRLWHDPSNAARSTSTVCSYDTQFGK</sequence>
<keyword evidence="4 9" id="KW-0223">Dioxygenase</keyword>
<evidence type="ECO:0000256" key="5">
    <source>
        <dbReference type="ARBA" id="ARBA00023002"/>
    </source>
</evidence>
<evidence type="ECO:0000256" key="3">
    <source>
        <dbReference type="ARBA" id="ARBA00022723"/>
    </source>
</evidence>
<dbReference type="InterPro" id="IPR010300">
    <property type="entry name" value="CDO_1"/>
</dbReference>
<dbReference type="InterPro" id="IPR011051">
    <property type="entry name" value="RmlC_Cupin_sf"/>
</dbReference>
<evidence type="ECO:0000256" key="8">
    <source>
        <dbReference type="PIRSR" id="PIRSR610300-51"/>
    </source>
</evidence>
<name>A0A6G0XH42_9STRA</name>
<feature type="binding site" evidence="8">
    <location>
        <position position="178"/>
    </location>
    <ligand>
        <name>Fe cation</name>
        <dbReference type="ChEBI" id="CHEBI:24875"/>
        <note>catalytic</note>
    </ligand>
</feature>
<dbReference type="EMBL" id="VJMJ01000063">
    <property type="protein sequence ID" value="KAF0739577.1"/>
    <property type="molecule type" value="Genomic_DNA"/>
</dbReference>
<evidence type="ECO:0000256" key="7">
    <source>
        <dbReference type="PIRSR" id="PIRSR610300-50"/>
    </source>
</evidence>
<keyword evidence="7" id="KW-0883">Thioether bond</keyword>
<comment type="catalytic activity">
    <reaction evidence="9">
        <text>L-cysteine + O2 = 3-sulfino-L-alanine + H(+)</text>
        <dbReference type="Rhea" id="RHEA:20441"/>
        <dbReference type="ChEBI" id="CHEBI:15378"/>
        <dbReference type="ChEBI" id="CHEBI:15379"/>
        <dbReference type="ChEBI" id="CHEBI:35235"/>
        <dbReference type="ChEBI" id="CHEBI:61085"/>
        <dbReference type="EC" id="1.13.11.20"/>
    </reaction>
</comment>
<feature type="cross-link" description="3'-(S-cysteinyl)-tyrosine (Cys-Tyr)" evidence="7">
    <location>
        <begin position="185"/>
        <end position="245"/>
    </location>
</feature>
<dbReference type="PANTHER" id="PTHR12918">
    <property type="entry name" value="CYSTEINE DIOXYGENASE"/>
    <property type="match status" value="1"/>
</dbReference>
<dbReference type="GO" id="GO:0008198">
    <property type="term" value="F:ferrous iron binding"/>
    <property type="evidence" value="ECO:0007669"/>
    <property type="project" value="TreeGrafter"/>
</dbReference>
<evidence type="ECO:0000256" key="4">
    <source>
        <dbReference type="ARBA" id="ARBA00022964"/>
    </source>
</evidence>
<evidence type="ECO:0000256" key="1">
    <source>
        <dbReference type="ARBA" id="ARBA00006622"/>
    </source>
</evidence>
<feature type="binding site" evidence="8">
    <location>
        <position position="228"/>
    </location>
    <ligand>
        <name>Fe cation</name>
        <dbReference type="ChEBI" id="CHEBI:24875"/>
        <note>catalytic</note>
    </ligand>
</feature>
<keyword evidence="6 8" id="KW-0408">Iron</keyword>
<dbReference type="InterPro" id="IPR014710">
    <property type="entry name" value="RmlC-like_jellyroll"/>
</dbReference>
<feature type="binding site" evidence="8">
    <location>
        <position position="180"/>
    </location>
    <ligand>
        <name>Fe cation</name>
        <dbReference type="ChEBI" id="CHEBI:24875"/>
        <note>catalytic</note>
    </ligand>
</feature>
<reference evidence="11 12" key="1">
    <citation type="submission" date="2019-07" db="EMBL/GenBank/DDBJ databases">
        <title>Genomics analysis of Aphanomyces spp. identifies a new class of oomycete effector associated with host adaptation.</title>
        <authorList>
            <person name="Gaulin E."/>
        </authorList>
    </citation>
    <scope>NUCLEOTIDE SEQUENCE [LARGE SCALE GENOMIC DNA]</scope>
    <source>
        <strain evidence="11 12">ATCC 201684</strain>
    </source>
</reference>
<gene>
    <name evidence="11" type="ORF">Ae201684_004757</name>
</gene>
<keyword evidence="12" id="KW-1185">Reference proteome</keyword>
<dbReference type="SUPFAM" id="SSF51182">
    <property type="entry name" value="RmlC-like cupins"/>
    <property type="match status" value="1"/>
</dbReference>
<protein>
    <recommendedName>
        <fullName evidence="2 9">Cysteine dioxygenase</fullName>
        <ecNumber evidence="2 9">1.13.11.20</ecNumber>
    </recommendedName>
</protein>
<organism evidence="11 12">
    <name type="scientific">Aphanomyces euteiches</name>
    <dbReference type="NCBI Taxonomy" id="100861"/>
    <lineage>
        <taxon>Eukaryota</taxon>
        <taxon>Sar</taxon>
        <taxon>Stramenopiles</taxon>
        <taxon>Oomycota</taxon>
        <taxon>Saprolegniomycetes</taxon>
        <taxon>Saprolegniales</taxon>
        <taxon>Verrucalvaceae</taxon>
        <taxon>Aphanomyces</taxon>
    </lineage>
</organism>
<dbReference type="PANTHER" id="PTHR12918:SF1">
    <property type="entry name" value="CYSTEINE DIOXYGENASE TYPE 1"/>
    <property type="match status" value="1"/>
</dbReference>
<evidence type="ECO:0000313" key="12">
    <source>
        <dbReference type="Proteomes" id="UP000481153"/>
    </source>
</evidence>
<evidence type="ECO:0000256" key="2">
    <source>
        <dbReference type="ARBA" id="ARBA00013133"/>
    </source>
</evidence>
<dbReference type="EC" id="1.13.11.20" evidence="2 9"/>
<accession>A0A6G0XH42</accession>
<evidence type="ECO:0000256" key="10">
    <source>
        <dbReference type="SAM" id="MobiDB-lite"/>
    </source>
</evidence>
<dbReference type="GO" id="GO:0019448">
    <property type="term" value="P:L-cysteine catabolic process"/>
    <property type="evidence" value="ECO:0007669"/>
    <property type="project" value="TreeGrafter"/>
</dbReference>
<comment type="caution">
    <text evidence="11">The sequence shown here is derived from an EMBL/GenBank/DDBJ whole genome shotgun (WGS) entry which is preliminary data.</text>
</comment>
<keyword evidence="5 9" id="KW-0560">Oxidoreductase</keyword>
<dbReference type="AlphaFoldDB" id="A0A6G0XH42"/>
<evidence type="ECO:0000256" key="6">
    <source>
        <dbReference type="ARBA" id="ARBA00023004"/>
    </source>
</evidence>
<dbReference type="GO" id="GO:0017172">
    <property type="term" value="F:cysteine dioxygenase activity"/>
    <property type="evidence" value="ECO:0007669"/>
    <property type="project" value="UniProtKB-UniRule"/>
</dbReference>